<dbReference type="Gene3D" id="3.30.565.10">
    <property type="entry name" value="Histidine kinase-like ATPase, C-terminal domain"/>
    <property type="match status" value="1"/>
</dbReference>
<reference evidence="15 16" key="1">
    <citation type="submission" date="2017-07" db="EMBL/GenBank/DDBJ databases">
        <title>Complete Genome Sequence of the cosmetic ferment Vitreoscilla filiformis (ATCC15551).</title>
        <authorList>
            <person name="Contreras S."/>
            <person name="Sagory-Zalkind P."/>
            <person name="Blanquart H."/>
            <person name="Iltis A."/>
            <person name="Morand S.C."/>
        </authorList>
    </citation>
    <scope>NUCLEOTIDE SEQUENCE [LARGE SCALE GENOMIC DNA]</scope>
    <source>
        <strain evidence="15 16">ATCC 15551</strain>
        <plasmid evidence="16">Plasmid pvf1</plasmid>
    </source>
</reference>
<keyword evidence="16" id="KW-1185">Reference proteome</keyword>
<dbReference type="CDD" id="cd00082">
    <property type="entry name" value="HisKA"/>
    <property type="match status" value="1"/>
</dbReference>
<keyword evidence="15" id="KW-0614">Plasmid</keyword>
<keyword evidence="5" id="KW-0808">Transferase</keyword>
<dbReference type="AlphaFoldDB" id="A0A221KJM8"/>
<evidence type="ECO:0000259" key="14">
    <source>
        <dbReference type="PROSITE" id="PS50109"/>
    </source>
</evidence>
<evidence type="ECO:0000256" key="11">
    <source>
        <dbReference type="ARBA" id="ARBA00023012"/>
    </source>
</evidence>
<comment type="catalytic activity">
    <reaction evidence="1">
        <text>ATP + protein L-histidine = ADP + protein N-phospho-L-histidine.</text>
        <dbReference type="EC" id="2.7.13.3"/>
    </reaction>
</comment>
<evidence type="ECO:0000256" key="9">
    <source>
        <dbReference type="ARBA" id="ARBA00022840"/>
    </source>
</evidence>
<dbReference type="PANTHER" id="PTHR45436:SF14">
    <property type="entry name" value="SENSOR PROTEIN QSEC"/>
    <property type="match status" value="1"/>
</dbReference>
<dbReference type="SUPFAM" id="SSF55874">
    <property type="entry name" value="ATPase domain of HSP90 chaperone/DNA topoisomerase II/histidine kinase"/>
    <property type="match status" value="1"/>
</dbReference>
<dbReference type="PANTHER" id="PTHR45436">
    <property type="entry name" value="SENSOR HISTIDINE KINASE YKOH"/>
    <property type="match status" value="1"/>
</dbReference>
<evidence type="ECO:0000256" key="5">
    <source>
        <dbReference type="ARBA" id="ARBA00022679"/>
    </source>
</evidence>
<dbReference type="InterPro" id="IPR036097">
    <property type="entry name" value="HisK_dim/P_sf"/>
</dbReference>
<dbReference type="GO" id="GO:0005886">
    <property type="term" value="C:plasma membrane"/>
    <property type="evidence" value="ECO:0007669"/>
    <property type="project" value="TreeGrafter"/>
</dbReference>
<dbReference type="SUPFAM" id="SSF47384">
    <property type="entry name" value="Homodimeric domain of signal transducing histidine kinase"/>
    <property type="match status" value="1"/>
</dbReference>
<proteinExistence type="predicted"/>
<dbReference type="InterPro" id="IPR036890">
    <property type="entry name" value="HATPase_C_sf"/>
</dbReference>
<evidence type="ECO:0000256" key="2">
    <source>
        <dbReference type="ARBA" id="ARBA00004141"/>
    </source>
</evidence>
<feature type="region of interest" description="Disordered" evidence="13">
    <location>
        <begin position="364"/>
        <end position="385"/>
    </location>
</feature>
<dbReference type="EC" id="2.7.13.3" evidence="3"/>
<dbReference type="InterPro" id="IPR005467">
    <property type="entry name" value="His_kinase_dom"/>
</dbReference>
<keyword evidence="12" id="KW-0472">Membrane</keyword>
<protein>
    <recommendedName>
        <fullName evidence="3">histidine kinase</fullName>
        <ecNumber evidence="3">2.7.13.3</ecNumber>
    </recommendedName>
</protein>
<keyword evidence="4" id="KW-0597">Phosphoprotein</keyword>
<evidence type="ECO:0000256" key="10">
    <source>
        <dbReference type="ARBA" id="ARBA00022989"/>
    </source>
</evidence>
<dbReference type="PRINTS" id="PR00344">
    <property type="entry name" value="BCTRLSENSOR"/>
</dbReference>
<name>A0A221KJM8_VITFI</name>
<sequence length="461" mass="50116">MKPAPRQRLRSPRSIRWRLLLWLALALLLSALVVGGITWRAVAAEAQALFDYQLRQMALSLRDRGGILPEQAEVLEDEQLDFVVQVWTLEGRLILTSRPHGALPDRAILGWADMRVAGEVWRSYAVMARGRVIQVAQPERIRRELATAAALRSIAPIAWLGLPLVVLLWGLVVRSLSPLRQLADSLAQRGTTHLHPLSSTDLPEELVPLVASLNDWLARLAQALQAQQAFVADAAHELRSPLTALKLQWQLVRRASDEAQRAEAIAALGEGIERTARLVEQLLALARSEGPEVRTAVDLAELARQVLVAALPVAQGRQTALALEAPHPAPVWGDATALGVLLRNLVDNAVRYSPPGSQVKLHVQPGTATQGPQVRVEDNGPGIPTEERQRVFDRFYRGRTGHDTAGSGLGLAIVQAVAKRHGAHIALEDVPDGGLCVRVSFMATAPSSVGDAQERQESSLS</sequence>
<keyword evidence="7" id="KW-0547">Nucleotide-binding</keyword>
<evidence type="ECO:0000256" key="3">
    <source>
        <dbReference type="ARBA" id="ARBA00012438"/>
    </source>
</evidence>
<keyword evidence="8 15" id="KW-0418">Kinase</keyword>
<feature type="domain" description="Histidine kinase" evidence="14">
    <location>
        <begin position="233"/>
        <end position="445"/>
    </location>
</feature>
<evidence type="ECO:0000256" key="1">
    <source>
        <dbReference type="ARBA" id="ARBA00000085"/>
    </source>
</evidence>
<evidence type="ECO:0000256" key="8">
    <source>
        <dbReference type="ARBA" id="ARBA00022777"/>
    </source>
</evidence>
<dbReference type="InterPro" id="IPR003594">
    <property type="entry name" value="HATPase_dom"/>
</dbReference>
<evidence type="ECO:0000313" key="16">
    <source>
        <dbReference type="Proteomes" id="UP000199729"/>
    </source>
</evidence>
<keyword evidence="6" id="KW-0812">Transmembrane</keyword>
<dbReference type="Gene3D" id="1.10.287.130">
    <property type="match status" value="1"/>
</dbReference>
<evidence type="ECO:0000256" key="13">
    <source>
        <dbReference type="SAM" id="MobiDB-lite"/>
    </source>
</evidence>
<organism evidence="15 16">
    <name type="scientific">Vitreoscilla filiformis</name>
    <dbReference type="NCBI Taxonomy" id="63"/>
    <lineage>
        <taxon>Bacteria</taxon>
        <taxon>Pseudomonadati</taxon>
        <taxon>Pseudomonadota</taxon>
        <taxon>Betaproteobacteria</taxon>
        <taxon>Neisseriales</taxon>
        <taxon>Neisseriaceae</taxon>
        <taxon>Vitreoscilla</taxon>
    </lineage>
</organism>
<evidence type="ECO:0000256" key="6">
    <source>
        <dbReference type="ARBA" id="ARBA00022692"/>
    </source>
</evidence>
<dbReference type="KEGG" id="vff:VITFI_CDS3441"/>
<dbReference type="EMBL" id="CP022424">
    <property type="protein sequence ID" value="ASM79218.1"/>
    <property type="molecule type" value="Genomic_DNA"/>
</dbReference>
<keyword evidence="11" id="KW-0902">Two-component regulatory system</keyword>
<dbReference type="PROSITE" id="PS50109">
    <property type="entry name" value="HIS_KIN"/>
    <property type="match status" value="1"/>
</dbReference>
<evidence type="ECO:0000256" key="4">
    <source>
        <dbReference type="ARBA" id="ARBA00022553"/>
    </source>
</evidence>
<evidence type="ECO:0000256" key="12">
    <source>
        <dbReference type="ARBA" id="ARBA00023136"/>
    </source>
</evidence>
<gene>
    <name evidence="15" type="ORF">VITFI_CDS3441</name>
</gene>
<dbReference type="SMART" id="SM00388">
    <property type="entry name" value="HisKA"/>
    <property type="match status" value="1"/>
</dbReference>
<evidence type="ECO:0000256" key="7">
    <source>
        <dbReference type="ARBA" id="ARBA00022741"/>
    </source>
</evidence>
<comment type="subcellular location">
    <subcellularLocation>
        <location evidence="2">Membrane</location>
        <topology evidence="2">Multi-pass membrane protein</topology>
    </subcellularLocation>
</comment>
<dbReference type="RefSeq" id="WP_232476731.1">
    <property type="nucleotide sequence ID" value="NZ_CP022424.1"/>
</dbReference>
<dbReference type="InterPro" id="IPR050428">
    <property type="entry name" value="TCS_sensor_his_kinase"/>
</dbReference>
<dbReference type="Proteomes" id="UP000199729">
    <property type="component" value="Plasmid pVF1"/>
</dbReference>
<dbReference type="Pfam" id="PF02518">
    <property type="entry name" value="HATPase_c"/>
    <property type="match status" value="1"/>
</dbReference>
<accession>A0A221KJM8</accession>
<dbReference type="SMART" id="SM00387">
    <property type="entry name" value="HATPase_c"/>
    <property type="match status" value="1"/>
</dbReference>
<evidence type="ECO:0000313" key="15">
    <source>
        <dbReference type="EMBL" id="ASM79218.1"/>
    </source>
</evidence>
<keyword evidence="10" id="KW-1133">Transmembrane helix</keyword>
<dbReference type="InterPro" id="IPR003661">
    <property type="entry name" value="HisK_dim/P_dom"/>
</dbReference>
<geneLocation type="plasmid" evidence="16">
    <name>pvf1</name>
</geneLocation>
<dbReference type="Pfam" id="PF00512">
    <property type="entry name" value="HisKA"/>
    <property type="match status" value="1"/>
</dbReference>
<dbReference type="InterPro" id="IPR004358">
    <property type="entry name" value="Sig_transdc_His_kin-like_C"/>
</dbReference>
<dbReference type="GO" id="GO:0000155">
    <property type="term" value="F:phosphorelay sensor kinase activity"/>
    <property type="evidence" value="ECO:0007669"/>
    <property type="project" value="InterPro"/>
</dbReference>
<keyword evidence="9" id="KW-0067">ATP-binding</keyword>
<dbReference type="GO" id="GO:0005524">
    <property type="term" value="F:ATP binding"/>
    <property type="evidence" value="ECO:0007669"/>
    <property type="project" value="UniProtKB-KW"/>
</dbReference>